<reference evidence="1 2" key="1">
    <citation type="submission" date="2016-10" db="EMBL/GenBank/DDBJ databases">
        <authorList>
            <person name="de Groot N.N."/>
        </authorList>
    </citation>
    <scope>NUCLEOTIDE SEQUENCE [LARGE SCALE GENOMIC DNA]</scope>
    <source>
        <strain evidence="1 2">DSM 22489</strain>
    </source>
</reference>
<organism evidence="1 2">
    <name type="scientific">Bryocella elongata</name>
    <dbReference type="NCBI Taxonomy" id="863522"/>
    <lineage>
        <taxon>Bacteria</taxon>
        <taxon>Pseudomonadati</taxon>
        <taxon>Acidobacteriota</taxon>
        <taxon>Terriglobia</taxon>
        <taxon>Terriglobales</taxon>
        <taxon>Acidobacteriaceae</taxon>
        <taxon>Bryocella</taxon>
    </lineage>
</organism>
<name>A0A1H5SMA6_9BACT</name>
<keyword evidence="2" id="KW-1185">Reference proteome</keyword>
<dbReference type="AlphaFoldDB" id="A0A1H5SMA6"/>
<dbReference type="EMBL" id="FNVA01000001">
    <property type="protein sequence ID" value="SEF51716.1"/>
    <property type="molecule type" value="Genomic_DNA"/>
</dbReference>
<dbReference type="OrthoDB" id="129601at2"/>
<dbReference type="RefSeq" id="WP_103931229.1">
    <property type="nucleotide sequence ID" value="NZ_FNVA01000001.1"/>
</dbReference>
<evidence type="ECO:0008006" key="3">
    <source>
        <dbReference type="Google" id="ProtNLM"/>
    </source>
</evidence>
<gene>
    <name evidence="1" type="ORF">SAMN05421819_0270</name>
</gene>
<evidence type="ECO:0000313" key="1">
    <source>
        <dbReference type="EMBL" id="SEF51716.1"/>
    </source>
</evidence>
<proteinExistence type="predicted"/>
<evidence type="ECO:0000313" key="2">
    <source>
        <dbReference type="Proteomes" id="UP000236728"/>
    </source>
</evidence>
<protein>
    <recommendedName>
        <fullName evidence="3">C-type cytochrome biogenesis protein CcmI</fullName>
    </recommendedName>
</protein>
<dbReference type="Proteomes" id="UP000236728">
    <property type="component" value="Unassembled WGS sequence"/>
</dbReference>
<accession>A0A1H5SMA6</accession>
<sequence>MDLSAVLPALILVAVCFAYVFWPQPLTAPTVEKSRLDYLRERKDSIYENLRDLNFENKAGKYPEADFLAQRNALESEAAAVVEEMDSLGG</sequence>